<sequence length="69" mass="7369">MAACTRSFPWNRAVESVCAPWQAAGACRARKRYGVDPSKTGIRGPGKRCGRARTGRTLTRVGPHSGEGP</sequence>
<dbReference type="PROSITE" id="PS51257">
    <property type="entry name" value="PROKAR_LIPOPROTEIN"/>
    <property type="match status" value="1"/>
</dbReference>
<dbReference type="Proteomes" id="UP000030518">
    <property type="component" value="Unassembled WGS sequence"/>
</dbReference>
<reference evidence="2 3" key="1">
    <citation type="submission" date="2014-09" db="EMBL/GenBank/DDBJ databases">
        <title>Genome sequences of Lysobacter dokdonensis DS-58.</title>
        <authorList>
            <person name="Kim J.F."/>
            <person name="Kwak M.-J."/>
        </authorList>
    </citation>
    <scope>NUCLEOTIDE SEQUENCE [LARGE SCALE GENOMIC DNA]</scope>
    <source>
        <strain evidence="2 3">DS-58</strain>
    </source>
</reference>
<protein>
    <submittedName>
        <fullName evidence="2">Uncharacterized protein</fullName>
    </submittedName>
</protein>
<gene>
    <name evidence="2" type="ORF">LF41_1032</name>
</gene>
<dbReference type="AlphaFoldDB" id="A0A0A2WQC3"/>
<proteinExistence type="predicted"/>
<dbReference type="PATRIC" id="fig|1300345.3.peg.353"/>
<comment type="caution">
    <text evidence="2">The sequence shown here is derived from an EMBL/GenBank/DDBJ whole genome shotgun (WGS) entry which is preliminary data.</text>
</comment>
<evidence type="ECO:0000313" key="2">
    <source>
        <dbReference type="EMBL" id="KGQ20495.1"/>
    </source>
</evidence>
<keyword evidence="3" id="KW-1185">Reference proteome</keyword>
<name>A0A0A2WQC3_9GAMM</name>
<feature type="compositionally biased region" description="Basic residues" evidence="1">
    <location>
        <begin position="45"/>
        <end position="54"/>
    </location>
</feature>
<accession>A0A0A2WQC3</accession>
<organism evidence="2 3">
    <name type="scientific">Lysobacter dokdonensis DS-58</name>
    <dbReference type="NCBI Taxonomy" id="1300345"/>
    <lineage>
        <taxon>Bacteria</taxon>
        <taxon>Pseudomonadati</taxon>
        <taxon>Pseudomonadota</taxon>
        <taxon>Gammaproteobacteria</taxon>
        <taxon>Lysobacterales</taxon>
        <taxon>Lysobacteraceae</taxon>
        <taxon>Noviluteimonas</taxon>
    </lineage>
</organism>
<dbReference type="EMBL" id="JRKJ01000002">
    <property type="protein sequence ID" value="KGQ20495.1"/>
    <property type="molecule type" value="Genomic_DNA"/>
</dbReference>
<feature type="region of interest" description="Disordered" evidence="1">
    <location>
        <begin position="34"/>
        <end position="69"/>
    </location>
</feature>
<evidence type="ECO:0000256" key="1">
    <source>
        <dbReference type="SAM" id="MobiDB-lite"/>
    </source>
</evidence>
<evidence type="ECO:0000313" key="3">
    <source>
        <dbReference type="Proteomes" id="UP000030518"/>
    </source>
</evidence>